<dbReference type="InterPro" id="IPR008964">
    <property type="entry name" value="Invasin/intimin_cell_adhesion"/>
</dbReference>
<accession>A0A6N7IPA3</accession>
<dbReference type="OrthoDB" id="1788793at2"/>
<dbReference type="Proteomes" id="UP000441717">
    <property type="component" value="Unassembled WGS sequence"/>
</dbReference>
<dbReference type="EMBL" id="WHYR01000012">
    <property type="protein sequence ID" value="MQL51856.1"/>
    <property type="molecule type" value="Genomic_DNA"/>
</dbReference>
<dbReference type="SUPFAM" id="SSF49373">
    <property type="entry name" value="Invasin/intimin cell-adhesion fragments"/>
    <property type="match status" value="1"/>
</dbReference>
<dbReference type="Gene3D" id="2.60.40.1080">
    <property type="match status" value="1"/>
</dbReference>
<name>A0A6N7IPA3_9FIRM</name>
<dbReference type="Pfam" id="PF02368">
    <property type="entry name" value="Big_2"/>
    <property type="match status" value="1"/>
</dbReference>
<evidence type="ECO:0000256" key="1">
    <source>
        <dbReference type="SAM" id="MobiDB-lite"/>
    </source>
</evidence>
<evidence type="ECO:0000313" key="4">
    <source>
        <dbReference type="EMBL" id="MQL51856.1"/>
    </source>
</evidence>
<feature type="region of interest" description="Disordered" evidence="1">
    <location>
        <begin position="476"/>
        <end position="495"/>
    </location>
</feature>
<evidence type="ECO:0000313" key="5">
    <source>
        <dbReference type="Proteomes" id="UP000441717"/>
    </source>
</evidence>
<dbReference type="InterPro" id="IPR003343">
    <property type="entry name" value="Big_2"/>
</dbReference>
<dbReference type="AlphaFoldDB" id="A0A6N7IPA3"/>
<sequence length="643" mass="69437">MQLKKNFVSLLLAAVFVMASALPALALKVDDHPADEYKYEDTIMPVRGDKGLLEAITYNVTNTGATSGIRYRTKEITFQVGDFAGWIDAADLRKARPQPGQRTVSVITITVGDIAEAVKQPDSDEFRQLVSQPGMLNIGAVIEIYNAATGEVLDTISSPDQVIPVTSKYGFDRGSVEDMLNRYKGDVVKKEWNTPSPDLYAAIDPHSVEANPGQELTFNVTFGNAEIPGAIAREGVVKALHEVSGNEYPVEIKLDGKVVGPEEPIEFDVGQERKGTVTVHAQNVGSKVIVKIYPVLAMPGNIFYLKDDADWSNNRGEAEIKVKAPELVVTPPSATVDVGGTQQYRATYYPKGKDNGNGQDVTAQCSWTVQDHSIASIGGNTGLATGTNPGTTQVTATYNAPGVTLQGQAGLTVRGKQPPPPVNVTTGDGLHFQAVSQYNALTGKPDDPPREPDTAKWTDTVTATLKPLKVQNVVTEDQSPPDYSTTVAPPPPPSGGCDPNFTEIESWRLVRAKLTYPKQNPHYTFGHPLPPEGTETADMAPTEDGHALTCQFKEMWAENGTYLHDILDPSMDEWIQTPQTYTLTASDIAVEVRYTLVTHHLHCTKDGCDCVADVERGLVYTYTLSPINGNLLVNGTGVASVGM</sequence>
<dbReference type="RefSeq" id="WP_152945791.1">
    <property type="nucleotide sequence ID" value="NZ_WHYR01000012.1"/>
</dbReference>
<gene>
    <name evidence="4" type="ORF">GFC01_06170</name>
</gene>
<comment type="caution">
    <text evidence="4">The sequence shown here is derived from an EMBL/GenBank/DDBJ whole genome shotgun (WGS) entry which is preliminary data.</text>
</comment>
<evidence type="ECO:0000256" key="2">
    <source>
        <dbReference type="SAM" id="SignalP"/>
    </source>
</evidence>
<keyword evidence="5" id="KW-1185">Reference proteome</keyword>
<feature type="signal peptide" evidence="2">
    <location>
        <begin position="1"/>
        <end position="26"/>
    </location>
</feature>
<organism evidence="4 5">
    <name type="scientific">Desulfofundulus thermobenzoicus</name>
    <dbReference type="NCBI Taxonomy" id="29376"/>
    <lineage>
        <taxon>Bacteria</taxon>
        <taxon>Bacillati</taxon>
        <taxon>Bacillota</taxon>
        <taxon>Clostridia</taxon>
        <taxon>Eubacteriales</taxon>
        <taxon>Peptococcaceae</taxon>
        <taxon>Desulfofundulus</taxon>
    </lineage>
</organism>
<proteinExistence type="predicted"/>
<reference evidence="4 5" key="1">
    <citation type="submission" date="2019-10" db="EMBL/GenBank/DDBJ databases">
        <title>Comparative genomics of sulfur disproportionating microorganisms.</title>
        <authorList>
            <person name="Ward L.M."/>
            <person name="Bertran E."/>
            <person name="Johnston D."/>
        </authorList>
    </citation>
    <scope>NUCLEOTIDE SEQUENCE [LARGE SCALE GENOMIC DNA]</scope>
    <source>
        <strain evidence="4 5">DSM 14055</strain>
    </source>
</reference>
<protein>
    <recommendedName>
        <fullName evidence="3">BIG2 domain-containing protein</fullName>
    </recommendedName>
</protein>
<feature type="chain" id="PRO_5026734767" description="BIG2 domain-containing protein" evidence="2">
    <location>
        <begin position="27"/>
        <end position="643"/>
    </location>
</feature>
<evidence type="ECO:0000259" key="3">
    <source>
        <dbReference type="Pfam" id="PF02368"/>
    </source>
</evidence>
<feature type="domain" description="BIG2" evidence="3">
    <location>
        <begin position="329"/>
        <end position="400"/>
    </location>
</feature>
<keyword evidence="2" id="KW-0732">Signal</keyword>